<reference evidence="2 3" key="1">
    <citation type="submission" date="2019-06" db="EMBL/GenBank/DDBJ databases">
        <title>YIM 131921 draft genome.</title>
        <authorList>
            <person name="Jiang L."/>
        </authorList>
    </citation>
    <scope>NUCLEOTIDE SEQUENCE [LARGE SCALE GENOMIC DNA]</scope>
    <source>
        <strain evidence="2 3">YIM 131921</strain>
    </source>
</reference>
<sequence>MRDDTGDRLTPTHSVKGKRRLRYYTSHRLIAGGANPSGWRLTAPELEGAVAKVLAEHLERAADGHALLSEPDVLGAEALQTAAMALVTGLREAATRDSLLRRIIASGQIGPGQIRLALDGSALAAELATPVEALSPALLSIEAPLQMRRRGVELRIVAGQREAAPDSTLLRALAQAHRWAAAMRRGESVVAIARRESRSETFIRRRAELAFLSPLIQAAIVEGTQPLDLTLERIVRTALPLDWAEQEQVFGVKGSTGSPAAGRPLFTAEADPASPRVRHSHPALPITPTPQAHPALRRHAS</sequence>
<dbReference type="OrthoDB" id="7277848at2"/>
<dbReference type="SUPFAM" id="SSF109709">
    <property type="entry name" value="KorB DNA-binding domain-like"/>
    <property type="match status" value="1"/>
</dbReference>
<feature type="region of interest" description="Disordered" evidence="1">
    <location>
        <begin position="254"/>
        <end position="301"/>
    </location>
</feature>
<name>A0A5C4N6Q4_9RHOB</name>
<dbReference type="AlphaFoldDB" id="A0A5C4N6Q4"/>
<protein>
    <submittedName>
        <fullName evidence="2">Uncharacterized protein</fullName>
    </submittedName>
</protein>
<dbReference type="Proteomes" id="UP000305887">
    <property type="component" value="Unassembled WGS sequence"/>
</dbReference>
<evidence type="ECO:0000256" key="1">
    <source>
        <dbReference type="SAM" id="MobiDB-lite"/>
    </source>
</evidence>
<evidence type="ECO:0000313" key="2">
    <source>
        <dbReference type="EMBL" id="TNC52721.1"/>
    </source>
</evidence>
<dbReference type="EMBL" id="VDFU01000001">
    <property type="protein sequence ID" value="TNC52721.1"/>
    <property type="molecule type" value="Genomic_DNA"/>
</dbReference>
<gene>
    <name evidence="2" type="ORF">FHG66_00015</name>
</gene>
<accession>A0A5C4N6Q4</accession>
<keyword evidence="3" id="KW-1185">Reference proteome</keyword>
<organism evidence="2 3">
    <name type="scientific">Rubellimicrobium rubrum</name>
    <dbReference type="NCBI Taxonomy" id="2585369"/>
    <lineage>
        <taxon>Bacteria</taxon>
        <taxon>Pseudomonadati</taxon>
        <taxon>Pseudomonadota</taxon>
        <taxon>Alphaproteobacteria</taxon>
        <taxon>Rhodobacterales</taxon>
        <taxon>Roseobacteraceae</taxon>
        <taxon>Rubellimicrobium</taxon>
    </lineage>
</organism>
<proteinExistence type="predicted"/>
<comment type="caution">
    <text evidence="2">The sequence shown here is derived from an EMBL/GenBank/DDBJ whole genome shotgun (WGS) entry which is preliminary data.</text>
</comment>
<evidence type="ECO:0000313" key="3">
    <source>
        <dbReference type="Proteomes" id="UP000305887"/>
    </source>
</evidence>